<evidence type="ECO:0000313" key="2">
    <source>
        <dbReference type="Proteomes" id="UP000821865"/>
    </source>
</evidence>
<dbReference type="EMBL" id="CM023470">
    <property type="protein sequence ID" value="KAH7978116.1"/>
    <property type="molecule type" value="Genomic_DNA"/>
</dbReference>
<proteinExistence type="predicted"/>
<dbReference type="Proteomes" id="UP000821865">
    <property type="component" value="Chromosome 1"/>
</dbReference>
<keyword evidence="2" id="KW-1185">Reference proteome</keyword>
<evidence type="ECO:0000313" key="1">
    <source>
        <dbReference type="EMBL" id="KAH7978116.1"/>
    </source>
</evidence>
<reference evidence="1" key="1">
    <citation type="submission" date="2020-05" db="EMBL/GenBank/DDBJ databases">
        <title>Large-scale comparative analyses of tick genomes elucidate their genetic diversity and vector capacities.</title>
        <authorList>
            <person name="Jia N."/>
            <person name="Wang J."/>
            <person name="Shi W."/>
            <person name="Du L."/>
            <person name="Sun Y."/>
            <person name="Zhan W."/>
            <person name="Jiang J."/>
            <person name="Wang Q."/>
            <person name="Zhang B."/>
            <person name="Ji P."/>
            <person name="Sakyi L.B."/>
            <person name="Cui X."/>
            <person name="Yuan T."/>
            <person name="Jiang B."/>
            <person name="Yang W."/>
            <person name="Lam T.T.-Y."/>
            <person name="Chang Q."/>
            <person name="Ding S."/>
            <person name="Wang X."/>
            <person name="Zhu J."/>
            <person name="Ruan X."/>
            <person name="Zhao L."/>
            <person name="Wei J."/>
            <person name="Que T."/>
            <person name="Du C."/>
            <person name="Cheng J."/>
            <person name="Dai P."/>
            <person name="Han X."/>
            <person name="Huang E."/>
            <person name="Gao Y."/>
            <person name="Liu J."/>
            <person name="Shao H."/>
            <person name="Ye R."/>
            <person name="Li L."/>
            <person name="Wei W."/>
            <person name="Wang X."/>
            <person name="Wang C."/>
            <person name="Yang T."/>
            <person name="Huo Q."/>
            <person name="Li W."/>
            <person name="Guo W."/>
            <person name="Chen H."/>
            <person name="Zhou L."/>
            <person name="Ni X."/>
            <person name="Tian J."/>
            <person name="Zhou Y."/>
            <person name="Sheng Y."/>
            <person name="Liu T."/>
            <person name="Pan Y."/>
            <person name="Xia L."/>
            <person name="Li J."/>
            <person name="Zhao F."/>
            <person name="Cao W."/>
        </authorList>
    </citation>
    <scope>NUCLEOTIDE SEQUENCE</scope>
    <source>
        <strain evidence="1">Dsil-2018</strain>
    </source>
</reference>
<sequence>MAGRANAAGCQVAFGLGSQQRFTQLIPNHHRECSVRKKGFHGTAQDPTYPYCLKSVKYGSVWHGIKCLFDVDSSNYPELCAVRVCENVLMKPSENILRAEPSVIFYWHTGDDIVFVYVPFKST</sequence>
<organism evidence="1 2">
    <name type="scientific">Dermacentor silvarum</name>
    <name type="common">Tick</name>
    <dbReference type="NCBI Taxonomy" id="543639"/>
    <lineage>
        <taxon>Eukaryota</taxon>
        <taxon>Metazoa</taxon>
        <taxon>Ecdysozoa</taxon>
        <taxon>Arthropoda</taxon>
        <taxon>Chelicerata</taxon>
        <taxon>Arachnida</taxon>
        <taxon>Acari</taxon>
        <taxon>Parasitiformes</taxon>
        <taxon>Ixodida</taxon>
        <taxon>Ixodoidea</taxon>
        <taxon>Ixodidae</taxon>
        <taxon>Rhipicephalinae</taxon>
        <taxon>Dermacentor</taxon>
    </lineage>
</organism>
<name>A0ACB8DV13_DERSI</name>
<accession>A0ACB8DV13</accession>
<protein>
    <submittedName>
        <fullName evidence="1">Uncharacterized protein</fullName>
    </submittedName>
</protein>
<comment type="caution">
    <text evidence="1">The sequence shown here is derived from an EMBL/GenBank/DDBJ whole genome shotgun (WGS) entry which is preliminary data.</text>
</comment>
<gene>
    <name evidence="1" type="ORF">HPB49_004496</name>
</gene>